<dbReference type="EMBL" id="RBIM01000005">
    <property type="protein sequence ID" value="RKQ96059.1"/>
    <property type="molecule type" value="Genomic_DNA"/>
</dbReference>
<evidence type="ECO:0000313" key="3">
    <source>
        <dbReference type="EMBL" id="RKQ96059.1"/>
    </source>
</evidence>
<dbReference type="GO" id="GO:0009244">
    <property type="term" value="P:lipopolysaccharide core region biosynthetic process"/>
    <property type="evidence" value="ECO:0007669"/>
    <property type="project" value="TreeGrafter"/>
</dbReference>
<evidence type="ECO:0000256" key="2">
    <source>
        <dbReference type="ARBA" id="ARBA00022679"/>
    </source>
</evidence>
<dbReference type="GO" id="GO:0008713">
    <property type="term" value="F:ADP-heptose-lipopolysaccharide heptosyltransferase activity"/>
    <property type="evidence" value="ECO:0007669"/>
    <property type="project" value="TreeGrafter"/>
</dbReference>
<dbReference type="Proteomes" id="UP000273675">
    <property type="component" value="Unassembled WGS sequence"/>
</dbReference>
<dbReference type="OrthoDB" id="9807356at2"/>
<keyword evidence="1" id="KW-0328">Glycosyltransferase</keyword>
<proteinExistence type="predicted"/>
<dbReference type="PANTHER" id="PTHR30160:SF1">
    <property type="entry name" value="LIPOPOLYSACCHARIDE 1,2-N-ACETYLGLUCOSAMINETRANSFERASE-RELATED"/>
    <property type="match status" value="1"/>
</dbReference>
<dbReference type="InterPro" id="IPR002201">
    <property type="entry name" value="Glyco_trans_9"/>
</dbReference>
<organism evidence="3 4">
    <name type="scientific">Maricaulis maris</name>
    <dbReference type="NCBI Taxonomy" id="74318"/>
    <lineage>
        <taxon>Bacteria</taxon>
        <taxon>Pseudomonadati</taxon>
        <taxon>Pseudomonadota</taxon>
        <taxon>Alphaproteobacteria</taxon>
        <taxon>Maricaulales</taxon>
        <taxon>Maricaulaceae</taxon>
        <taxon>Maricaulis</taxon>
    </lineage>
</organism>
<reference evidence="3 4" key="1">
    <citation type="submission" date="2018-10" db="EMBL/GenBank/DDBJ databases">
        <title>Genomic Encyclopedia of Type Strains, Phase IV (KMG-IV): sequencing the most valuable type-strain genomes for metagenomic binning, comparative biology and taxonomic classification.</title>
        <authorList>
            <person name="Goeker M."/>
        </authorList>
    </citation>
    <scope>NUCLEOTIDE SEQUENCE [LARGE SCALE GENOMIC DNA]</scope>
    <source>
        <strain evidence="3 4">DSM 4734</strain>
    </source>
</reference>
<protein>
    <submittedName>
        <fullName evidence="3">ADP-heptose:LPS heptosyltransferase</fullName>
    </submittedName>
</protein>
<comment type="caution">
    <text evidence="3">The sequence shown here is derived from an EMBL/GenBank/DDBJ whole genome shotgun (WGS) entry which is preliminary data.</text>
</comment>
<name>A0A495D2R0_9PROT</name>
<dbReference type="InterPro" id="IPR051199">
    <property type="entry name" value="LPS_LOS_Heptosyltrfase"/>
</dbReference>
<gene>
    <name evidence="3" type="ORF">C7435_2311</name>
</gene>
<dbReference type="GO" id="GO:0005829">
    <property type="term" value="C:cytosol"/>
    <property type="evidence" value="ECO:0007669"/>
    <property type="project" value="TreeGrafter"/>
</dbReference>
<dbReference type="AlphaFoldDB" id="A0A495D2R0"/>
<dbReference type="PANTHER" id="PTHR30160">
    <property type="entry name" value="TETRAACYLDISACCHARIDE 4'-KINASE-RELATED"/>
    <property type="match status" value="1"/>
</dbReference>
<dbReference type="RefSeq" id="WP_121211625.1">
    <property type="nucleotide sequence ID" value="NZ_RBIM01000005.1"/>
</dbReference>
<evidence type="ECO:0000313" key="4">
    <source>
        <dbReference type="Proteomes" id="UP000273675"/>
    </source>
</evidence>
<accession>A0A495D2R0</accession>
<dbReference type="Pfam" id="PF01075">
    <property type="entry name" value="Glyco_transf_9"/>
    <property type="match status" value="1"/>
</dbReference>
<evidence type="ECO:0000256" key="1">
    <source>
        <dbReference type="ARBA" id="ARBA00022676"/>
    </source>
</evidence>
<sequence>MTEPQRDITYILHWGDLTATVRMLAAAKTIRDTYRRDRIILLTTSDFESLLKHCPWFNAIETDACPDTRPMAGLRDKRLKLAKPARVFDLVGSADSRKIKGNFRFAKTKWHEVAPVADAGVHPVDAAAGVLNGVLGFEPTRFPLGGAPAPDASWVDFLAKQSRMLDPEYFGLNGPFALLAPAGDSVKPALRWPKEKWAALAHELLQSGITPALIGGPDTRDVGRHVSQVTPGARDLTGKAKLPQLAGLARRTRFVFSEDTPLIHLLTASGAPALALYGNVDDPAPLAPRGPSPVILMHATTLAQVTPEEAIAAMRFAGGFADAPAAA</sequence>
<dbReference type="SUPFAM" id="SSF53756">
    <property type="entry name" value="UDP-Glycosyltransferase/glycogen phosphorylase"/>
    <property type="match status" value="1"/>
</dbReference>
<keyword evidence="2 3" id="KW-0808">Transferase</keyword>
<dbReference type="Gene3D" id="3.40.50.2000">
    <property type="entry name" value="Glycogen Phosphorylase B"/>
    <property type="match status" value="1"/>
</dbReference>